<protein>
    <submittedName>
        <fullName evidence="1">Uncharacterized protein</fullName>
    </submittedName>
</protein>
<keyword evidence="2" id="KW-1185">Reference proteome</keyword>
<gene>
    <name evidence="1" type="ORF">H8B17_00730</name>
</gene>
<accession>A0ABR7XYF3</accession>
<name>A0ABR7XYF3_9SPHI</name>
<proteinExistence type="predicted"/>
<organism evidence="1 2">
    <name type="scientific">Sphingobacterium arenae</name>
    <dbReference type="NCBI Taxonomy" id="1280598"/>
    <lineage>
        <taxon>Bacteria</taxon>
        <taxon>Pseudomonadati</taxon>
        <taxon>Bacteroidota</taxon>
        <taxon>Sphingobacteriia</taxon>
        <taxon>Sphingobacteriales</taxon>
        <taxon>Sphingobacteriaceae</taxon>
        <taxon>Sphingobacterium</taxon>
    </lineage>
</organism>
<reference evidence="1 2" key="1">
    <citation type="submission" date="2020-08" db="EMBL/GenBank/DDBJ databases">
        <title>Sphingobacterium sp. DN00404 isolated from aquaculture water.</title>
        <authorList>
            <person name="Zhang M."/>
        </authorList>
    </citation>
    <scope>NUCLEOTIDE SEQUENCE [LARGE SCALE GENOMIC DNA]</scope>
    <source>
        <strain evidence="1 2">KCTC 32294</strain>
    </source>
</reference>
<sequence length="103" mass="12378">MSRELRIMFRDFAVNYKYIVVHARDIFDKYRAVIDHQKDIVVMSGNKYVLTRNKADNYSDLMIKSLYIATKYMRNGTMYMHNGTMYMHNGTMYMYKKRAFVSS</sequence>
<evidence type="ECO:0000313" key="1">
    <source>
        <dbReference type="EMBL" id="MBD1424089.1"/>
    </source>
</evidence>
<dbReference type="RefSeq" id="WP_190307272.1">
    <property type="nucleotide sequence ID" value="NZ_JACNYK010000001.1"/>
</dbReference>
<dbReference type="EMBL" id="JACNYK010000001">
    <property type="protein sequence ID" value="MBD1424089.1"/>
    <property type="molecule type" value="Genomic_DNA"/>
</dbReference>
<dbReference type="Proteomes" id="UP000606494">
    <property type="component" value="Unassembled WGS sequence"/>
</dbReference>
<evidence type="ECO:0000313" key="2">
    <source>
        <dbReference type="Proteomes" id="UP000606494"/>
    </source>
</evidence>
<comment type="caution">
    <text evidence="1">The sequence shown here is derived from an EMBL/GenBank/DDBJ whole genome shotgun (WGS) entry which is preliminary data.</text>
</comment>